<evidence type="ECO:0000313" key="1">
    <source>
        <dbReference type="EMBL" id="AKS42050.1"/>
    </source>
</evidence>
<proteinExistence type="predicted"/>
<dbReference type="KEGG" id="wma:WM2015_1680"/>
<dbReference type="PANTHER" id="PTHR11102">
    <property type="entry name" value="SEL-1-LIKE PROTEIN"/>
    <property type="match status" value="1"/>
</dbReference>
<dbReference type="InterPro" id="IPR011990">
    <property type="entry name" value="TPR-like_helical_dom_sf"/>
</dbReference>
<dbReference type="EMBL" id="CP012154">
    <property type="protein sequence ID" value="AKS42050.1"/>
    <property type="molecule type" value="Genomic_DNA"/>
</dbReference>
<dbReference type="InterPro" id="IPR050767">
    <property type="entry name" value="Sel1_AlgK"/>
</dbReference>
<name>A0A0K0XWK3_9GAMM</name>
<dbReference type="Gene3D" id="1.25.40.10">
    <property type="entry name" value="Tetratricopeptide repeat domain"/>
    <property type="match status" value="2"/>
</dbReference>
<sequence length="700" mass="76752">MQVPEQEAYLGQLFEQELNADDCRRHRPAIEHYLARMPVDLGYWETARDCAVLMGDVSWARQSRERIATLAAFAFREGRGQHAWNPAPVLHAWDIPTLAEARGLRLKWMRYLSLDSVRHLLVEASVVDQRGAEARYYFDLLEALLRLNADDPSLIYPGNRRALVFGQLEADALNGDPLALTGYLNIDPETGEINPVAARRALENAWSAGMPGAGLSLLELCLGQPAAQCERELMDWVIQGLIELEIAEGYALRAAMAIAFDGAALESEKVQADLRGAASLSESARMEYYLASVLDGPPEVLGADRSAVVDALIDRAAEAGEKNAMLLSVLKRADDVDDQRSAELMEELEHVSEGGPPQALHLLAMLHGPISDRGRRLLHRAAEQGVAQSQFMLGLLASIEASSKGSGDAEMWLQRAAQGGHTAAMRLLAQRALTGGSGEVDHEAAIAWLYSAWLFEDLDSALWLVALYAIDPDLNPEVDRPGLELARSLIEDVGPELVDSLATVLFEIEPFLARPERGLALLEALSADGLAEASLAIAYQRSDHSEEEARAWFRTAIEQGSVEARYQLSLLLFDDPGGVSEAVEQLQLAVEAGHDWASNNLAYLWCTGERGAAMNPQAGLAVVEALFERVEEPHPYHFSTLAACQAMAGRFEQAVENQEVALAGVEKNEYETSSVKSQMRERLALYRAGRPYRWEEGVAP</sequence>
<gene>
    <name evidence="1" type="ORF">WM2015_1680</name>
</gene>
<reference evidence="1 2" key="1">
    <citation type="submission" date="2015-07" db="EMBL/GenBank/DDBJ databases">
        <authorList>
            <person name="Noorani M."/>
        </authorList>
    </citation>
    <scope>NUCLEOTIDE SEQUENCE [LARGE SCALE GENOMIC DNA]</scope>
    <source>
        <strain evidence="1 2">KCTC 42284</strain>
    </source>
</reference>
<evidence type="ECO:0000313" key="2">
    <source>
        <dbReference type="Proteomes" id="UP000066624"/>
    </source>
</evidence>
<protein>
    <recommendedName>
        <fullName evidence="3">Sel1 repeat family protein</fullName>
    </recommendedName>
</protein>
<organism evidence="1 2">
    <name type="scientific">Wenzhouxiangella marina</name>
    <dbReference type="NCBI Taxonomy" id="1579979"/>
    <lineage>
        <taxon>Bacteria</taxon>
        <taxon>Pseudomonadati</taxon>
        <taxon>Pseudomonadota</taxon>
        <taxon>Gammaproteobacteria</taxon>
        <taxon>Chromatiales</taxon>
        <taxon>Wenzhouxiangellaceae</taxon>
        <taxon>Wenzhouxiangella</taxon>
    </lineage>
</organism>
<keyword evidence="2" id="KW-1185">Reference proteome</keyword>
<dbReference type="Proteomes" id="UP000066624">
    <property type="component" value="Chromosome"/>
</dbReference>
<dbReference type="SUPFAM" id="SSF81901">
    <property type="entry name" value="HCP-like"/>
    <property type="match status" value="2"/>
</dbReference>
<evidence type="ECO:0008006" key="3">
    <source>
        <dbReference type="Google" id="ProtNLM"/>
    </source>
</evidence>
<accession>A0A0K0XWK3</accession>
<dbReference type="PANTHER" id="PTHR11102:SF160">
    <property type="entry name" value="ERAD-ASSOCIATED E3 UBIQUITIN-PROTEIN LIGASE COMPONENT HRD3"/>
    <property type="match status" value="1"/>
</dbReference>
<dbReference type="AlphaFoldDB" id="A0A0K0XWK3"/>